<sequence length="113" mass="12601">MIARGEVVDSRADLGDDARALVSAQNGKARHRDVARHQVMVGAAHPSRFHLDLDFVLARVADFDLFDGPWLVELPDQCALGLHRKPAFIVELRLRVVPSLGRNADWLSVGQRR</sequence>
<dbReference type="AlphaFoldDB" id="A0A916L7K5"/>
<organism evidence="1 2">
    <name type="scientific">Mycobacterium tuberculosis</name>
    <dbReference type="NCBI Taxonomy" id="1773"/>
    <lineage>
        <taxon>Bacteria</taxon>
        <taxon>Bacillati</taxon>
        <taxon>Actinomycetota</taxon>
        <taxon>Actinomycetes</taxon>
        <taxon>Mycobacteriales</taxon>
        <taxon>Mycobacteriaceae</taxon>
        <taxon>Mycobacterium</taxon>
        <taxon>Mycobacterium tuberculosis complex</taxon>
    </lineage>
</organism>
<protein>
    <submittedName>
        <fullName evidence="1">Uncharacterized protein</fullName>
    </submittedName>
</protein>
<accession>A0A916L7K5</accession>
<gene>
    <name evidence="1" type="ORF">ERS007739_00067</name>
</gene>
<reference evidence="2" key="1">
    <citation type="submission" date="2015-03" db="EMBL/GenBank/DDBJ databases">
        <authorList>
            <consortium name="Pathogen Informatics"/>
        </authorList>
    </citation>
    <scope>NUCLEOTIDE SEQUENCE [LARGE SCALE GENOMIC DNA]</scope>
    <source>
        <strain evidence="2">N09902308</strain>
    </source>
</reference>
<dbReference type="AntiFam" id="ANF00088">
    <property type="entry name" value="Shadow ORF (opposite Fdh)"/>
</dbReference>
<name>A0A916L7K5_MYCTX</name>
<proteinExistence type="predicted"/>
<evidence type="ECO:0000313" key="2">
    <source>
        <dbReference type="Proteomes" id="UP000039021"/>
    </source>
</evidence>
<comment type="caution">
    <text evidence="1">The sequence shown here is derived from an EMBL/GenBank/DDBJ whole genome shotgun (WGS) entry which is preliminary data.</text>
</comment>
<dbReference type="Proteomes" id="UP000039021">
    <property type="component" value="Unassembled WGS sequence"/>
</dbReference>
<dbReference type="EMBL" id="CSBK01000013">
    <property type="protein sequence ID" value="COW78534.1"/>
    <property type="molecule type" value="Genomic_DNA"/>
</dbReference>
<evidence type="ECO:0000313" key="1">
    <source>
        <dbReference type="EMBL" id="COW78534.1"/>
    </source>
</evidence>